<evidence type="ECO:0000313" key="2">
    <source>
        <dbReference type="EMBL" id="CAF1022312.1"/>
    </source>
</evidence>
<dbReference type="InterPro" id="IPR013517">
    <property type="entry name" value="FG-GAP"/>
</dbReference>
<sequence length="499" mass="55459">MPIITDDFNGDTYLDLALVDYELGNLNIFIGDNNGTFTAPSIYVIGSDNDPKFITAGDLNNDNHIDLAVVNYDSDTIGIFFGYGNGNFQTQQIISTGFVHSPSILVIGDFNDDHHLDIVVNGIQSGIMFGLGNGYLDSATVLCDDDGSNGKLIITTDFNNDTHLDLIVSYYEDYMIRILLNNGHGYFYLWMTLTLEKFSTIASFTIADLNNDNRPDLVIANSAKNYIAIFIQNNNGSFDQQTTYPTGVNSMIDTVVVGDFNNDGQVDLAATLLLRQQVNIWVGTGNGTFLLSSMFSTESISAPTTMITGDFNSDNKLDFIVLDILTAVYGFCVTKLVLIDEALQSVQSQINKLPYFIKRAKKHYDYSTEHVSLFDTALNKLSTIREVVWRGVPADIGKNVRENDRITWWSLNSCSSKVNVIKGFLENKKNSTMFLIEAFNGKKSGTQFRVKCNTLDHPNGSYVLHLIEVDEKNDDNNHKALALSMNQINSDFELIKSSS</sequence>
<dbReference type="EMBL" id="CAJNON010000139">
    <property type="protein sequence ID" value="CAF1022312.1"/>
    <property type="molecule type" value="Genomic_DNA"/>
</dbReference>
<keyword evidence="1" id="KW-0732">Signal</keyword>
<evidence type="ECO:0000256" key="1">
    <source>
        <dbReference type="ARBA" id="ARBA00022729"/>
    </source>
</evidence>
<dbReference type="Pfam" id="PF13517">
    <property type="entry name" value="FG-GAP_3"/>
    <property type="match status" value="2"/>
</dbReference>
<dbReference type="OrthoDB" id="10022113at2759"/>
<reference evidence="2" key="1">
    <citation type="submission" date="2021-02" db="EMBL/GenBank/DDBJ databases">
        <authorList>
            <person name="Nowell W R."/>
        </authorList>
    </citation>
    <scope>NUCLEOTIDE SEQUENCE</scope>
</reference>
<dbReference type="PANTHER" id="PTHR44103:SF1">
    <property type="entry name" value="PROPROTEIN CONVERTASE P"/>
    <property type="match status" value="1"/>
</dbReference>
<organism evidence="2 3">
    <name type="scientific">Adineta steineri</name>
    <dbReference type="NCBI Taxonomy" id="433720"/>
    <lineage>
        <taxon>Eukaryota</taxon>
        <taxon>Metazoa</taxon>
        <taxon>Spiralia</taxon>
        <taxon>Gnathifera</taxon>
        <taxon>Rotifera</taxon>
        <taxon>Eurotatoria</taxon>
        <taxon>Bdelloidea</taxon>
        <taxon>Adinetida</taxon>
        <taxon>Adinetidae</taxon>
        <taxon>Adineta</taxon>
    </lineage>
</organism>
<dbReference type="PANTHER" id="PTHR44103">
    <property type="entry name" value="PROPROTEIN CONVERTASE P"/>
    <property type="match status" value="1"/>
</dbReference>
<dbReference type="Proteomes" id="UP000663891">
    <property type="component" value="Unassembled WGS sequence"/>
</dbReference>
<dbReference type="SUPFAM" id="SSF69318">
    <property type="entry name" value="Integrin alpha N-terminal domain"/>
    <property type="match status" value="1"/>
</dbReference>
<protein>
    <submittedName>
        <fullName evidence="2">Uncharacterized protein</fullName>
    </submittedName>
</protein>
<dbReference type="Gene3D" id="3.90.176.10">
    <property type="entry name" value="Toxin ADP-ribosyltransferase, Chain A, domain 1"/>
    <property type="match status" value="1"/>
</dbReference>
<proteinExistence type="predicted"/>
<dbReference type="AlphaFoldDB" id="A0A814IEP6"/>
<name>A0A814IEP6_9BILA</name>
<comment type="caution">
    <text evidence="2">The sequence shown here is derived from an EMBL/GenBank/DDBJ whole genome shotgun (WGS) entry which is preliminary data.</text>
</comment>
<gene>
    <name evidence="2" type="ORF">VCS650_LOCUS15864</name>
</gene>
<accession>A0A814IEP6</accession>
<dbReference type="Gene3D" id="2.130.10.130">
    <property type="entry name" value="Integrin alpha, N-terminal"/>
    <property type="match status" value="2"/>
</dbReference>
<dbReference type="InterPro" id="IPR028994">
    <property type="entry name" value="Integrin_alpha_N"/>
</dbReference>
<evidence type="ECO:0000313" key="3">
    <source>
        <dbReference type="Proteomes" id="UP000663891"/>
    </source>
</evidence>